<dbReference type="PANTHER" id="PTHR46568:SF1">
    <property type="entry name" value="ALKYLDIHYDROXYACETONEPHOSPHATE SYNTHASE, PEROXISOMAL"/>
    <property type="match status" value="1"/>
</dbReference>
<dbReference type="InterPro" id="IPR016164">
    <property type="entry name" value="FAD-linked_Oxase-like_C"/>
</dbReference>
<dbReference type="AlphaFoldDB" id="X0SQ40"/>
<gene>
    <name evidence="4" type="ORF">S01H1_11926</name>
</gene>
<reference evidence="4" key="1">
    <citation type="journal article" date="2014" name="Front. Microbiol.">
        <title>High frequency of phylogenetically diverse reductive dehalogenase-homologous genes in deep subseafloor sedimentary metagenomes.</title>
        <authorList>
            <person name="Kawai M."/>
            <person name="Futagami T."/>
            <person name="Toyoda A."/>
            <person name="Takaki Y."/>
            <person name="Nishi S."/>
            <person name="Hori S."/>
            <person name="Arai W."/>
            <person name="Tsubouchi T."/>
            <person name="Morono Y."/>
            <person name="Uchiyama I."/>
            <person name="Ito T."/>
            <person name="Fujiyama A."/>
            <person name="Inagaki F."/>
            <person name="Takami H."/>
        </authorList>
    </citation>
    <scope>NUCLEOTIDE SEQUENCE</scope>
    <source>
        <strain evidence="4">Expedition CK06-06</strain>
    </source>
</reference>
<sequence length="161" mass="18094">GGEPRGENPVNIWLEKRFDVGLGPVVMQQGAVVDTIEVVSLFKDAANLYEDMIASMNAVHGAVMVSGHFSHFYPEGACLYMTFAGFPKDPFRYYKDTWTAAMQATLRNNGSISHHHGIGYWRRQFMQQELGATGVELLRKIKFALDQNGILNRGKLVEDER</sequence>
<dbReference type="EMBL" id="BARS01006098">
    <property type="protein sequence ID" value="GAF83199.1"/>
    <property type="molecule type" value="Genomic_DNA"/>
</dbReference>
<name>X0SQ40_9ZZZZ</name>
<dbReference type="GO" id="GO:0008610">
    <property type="term" value="P:lipid biosynthetic process"/>
    <property type="evidence" value="ECO:0007669"/>
    <property type="project" value="InterPro"/>
</dbReference>
<evidence type="ECO:0000259" key="3">
    <source>
        <dbReference type="Pfam" id="PF02913"/>
    </source>
</evidence>
<comment type="caution">
    <text evidence="4">The sequence shown here is derived from an EMBL/GenBank/DDBJ whole genome shotgun (WGS) entry which is preliminary data.</text>
</comment>
<accession>X0SQ40</accession>
<dbReference type="SUPFAM" id="SSF55103">
    <property type="entry name" value="FAD-linked oxidases, C-terminal domain"/>
    <property type="match status" value="1"/>
</dbReference>
<proteinExistence type="predicted"/>
<dbReference type="Gene3D" id="1.10.45.10">
    <property type="entry name" value="Vanillyl-alcohol Oxidase, Chain A, domain 4"/>
    <property type="match status" value="1"/>
</dbReference>
<evidence type="ECO:0000313" key="4">
    <source>
        <dbReference type="EMBL" id="GAF83199.1"/>
    </source>
</evidence>
<dbReference type="Pfam" id="PF02913">
    <property type="entry name" value="FAD-oxidase_C"/>
    <property type="match status" value="1"/>
</dbReference>
<keyword evidence="2" id="KW-0274">FAD</keyword>
<evidence type="ECO:0000256" key="1">
    <source>
        <dbReference type="ARBA" id="ARBA00022630"/>
    </source>
</evidence>
<protein>
    <recommendedName>
        <fullName evidence="3">FAD-binding oxidoreductase/transferase type 4 C-terminal domain-containing protein</fullName>
    </recommendedName>
</protein>
<evidence type="ECO:0000256" key="2">
    <source>
        <dbReference type="ARBA" id="ARBA00022827"/>
    </source>
</evidence>
<feature type="non-terminal residue" evidence="4">
    <location>
        <position position="1"/>
    </location>
</feature>
<organism evidence="4">
    <name type="scientific">marine sediment metagenome</name>
    <dbReference type="NCBI Taxonomy" id="412755"/>
    <lineage>
        <taxon>unclassified sequences</taxon>
        <taxon>metagenomes</taxon>
        <taxon>ecological metagenomes</taxon>
    </lineage>
</organism>
<dbReference type="GO" id="GO:0008609">
    <property type="term" value="F:alkylglycerone-phosphate synthase activity"/>
    <property type="evidence" value="ECO:0007669"/>
    <property type="project" value="InterPro"/>
</dbReference>
<keyword evidence="1" id="KW-0285">Flavoprotein</keyword>
<dbReference type="GO" id="GO:0050660">
    <property type="term" value="F:flavin adenine dinucleotide binding"/>
    <property type="evidence" value="ECO:0007669"/>
    <property type="project" value="InterPro"/>
</dbReference>
<dbReference type="Gene3D" id="3.30.300.330">
    <property type="match status" value="1"/>
</dbReference>
<dbReference type="PANTHER" id="PTHR46568">
    <property type="entry name" value="ALKYLDIHYDROXYACETONEPHOSPHATE SYNTHASE, PEROXISOMAL"/>
    <property type="match status" value="1"/>
</dbReference>
<dbReference type="InterPro" id="IPR004113">
    <property type="entry name" value="FAD-bd_oxidored_4_C"/>
</dbReference>
<dbReference type="InterPro" id="IPR016171">
    <property type="entry name" value="Vanillyl_alc_oxidase_C-sub2"/>
</dbReference>
<dbReference type="InterPro" id="IPR025650">
    <property type="entry name" value="Alkyl-DHAP_Synthase"/>
</dbReference>
<feature type="domain" description="FAD-binding oxidoreductase/transferase type 4 C-terminal" evidence="3">
    <location>
        <begin position="11"/>
        <end position="156"/>
    </location>
</feature>